<dbReference type="FunFam" id="1.10.600.10:FF:000001">
    <property type="entry name" value="Geranylgeranyl diphosphate synthase"/>
    <property type="match status" value="1"/>
</dbReference>
<dbReference type="SUPFAM" id="SSF48576">
    <property type="entry name" value="Terpenoid synthases"/>
    <property type="match status" value="1"/>
</dbReference>
<keyword evidence="5" id="KW-0460">Magnesium</keyword>
<dbReference type="GO" id="GO:0004659">
    <property type="term" value="F:prenyltransferase activity"/>
    <property type="evidence" value="ECO:0007669"/>
    <property type="project" value="InterPro"/>
</dbReference>
<evidence type="ECO:0000256" key="1">
    <source>
        <dbReference type="ARBA" id="ARBA00001946"/>
    </source>
</evidence>
<dbReference type="PANTHER" id="PTHR43281:SF1">
    <property type="entry name" value="FARNESYL DIPHOSPHATE SYNTHASE"/>
    <property type="match status" value="1"/>
</dbReference>
<keyword evidence="4" id="KW-0479">Metal-binding</keyword>
<comment type="cofactor">
    <cofactor evidence="1">
        <name>Mg(2+)</name>
        <dbReference type="ChEBI" id="CHEBI:18420"/>
    </cofactor>
</comment>
<dbReference type="InterPro" id="IPR008949">
    <property type="entry name" value="Isoprenoid_synthase_dom_sf"/>
</dbReference>
<dbReference type="InterPro" id="IPR033749">
    <property type="entry name" value="Polyprenyl_synt_CS"/>
</dbReference>
<dbReference type="CDD" id="cd00685">
    <property type="entry name" value="Trans_IPPS_HT"/>
    <property type="match status" value="1"/>
</dbReference>
<evidence type="ECO:0000313" key="9">
    <source>
        <dbReference type="Proteomes" id="UP000027997"/>
    </source>
</evidence>
<evidence type="ECO:0000256" key="5">
    <source>
        <dbReference type="ARBA" id="ARBA00022842"/>
    </source>
</evidence>
<dbReference type="RefSeq" id="WP_020581094.1">
    <property type="nucleotide sequence ID" value="NZ_JOJP01000001.1"/>
</dbReference>
<dbReference type="GO" id="GO:0046872">
    <property type="term" value="F:metal ion binding"/>
    <property type="evidence" value="ECO:0007669"/>
    <property type="project" value="UniProtKB-KW"/>
</dbReference>
<comment type="caution">
    <text evidence="8">The sequence shown here is derived from an EMBL/GenBank/DDBJ whole genome shotgun (WGS) entry which is preliminary data.</text>
</comment>
<organism evidence="8 9">
    <name type="scientific">Endozoicomonas elysicola</name>
    <dbReference type="NCBI Taxonomy" id="305900"/>
    <lineage>
        <taxon>Bacteria</taxon>
        <taxon>Pseudomonadati</taxon>
        <taxon>Pseudomonadota</taxon>
        <taxon>Gammaproteobacteria</taxon>
        <taxon>Oceanospirillales</taxon>
        <taxon>Endozoicomonadaceae</taxon>
        <taxon>Endozoicomonas</taxon>
    </lineage>
</organism>
<dbReference type="EMBL" id="JOJP01000001">
    <property type="protein sequence ID" value="KEI70345.1"/>
    <property type="molecule type" value="Genomic_DNA"/>
</dbReference>
<dbReference type="InterPro" id="IPR000092">
    <property type="entry name" value="Polyprenyl_synt"/>
</dbReference>
<evidence type="ECO:0000256" key="6">
    <source>
        <dbReference type="ARBA" id="ARBA00023229"/>
    </source>
</evidence>
<evidence type="ECO:0000256" key="4">
    <source>
        <dbReference type="ARBA" id="ARBA00022723"/>
    </source>
</evidence>
<evidence type="ECO:0000256" key="2">
    <source>
        <dbReference type="ARBA" id="ARBA00006706"/>
    </source>
</evidence>
<dbReference type="PROSITE" id="PS00444">
    <property type="entry name" value="POLYPRENYL_SYNTHASE_2"/>
    <property type="match status" value="1"/>
</dbReference>
<dbReference type="SFLD" id="SFLDG01017">
    <property type="entry name" value="Polyprenyl_Transferase_Like"/>
    <property type="match status" value="1"/>
</dbReference>
<comment type="similarity">
    <text evidence="2 7">Belongs to the FPP/GGPP synthase family.</text>
</comment>
<dbReference type="InterPro" id="IPR053378">
    <property type="entry name" value="Prenyl_diphosphate_synthase"/>
</dbReference>
<evidence type="ECO:0000256" key="3">
    <source>
        <dbReference type="ARBA" id="ARBA00022679"/>
    </source>
</evidence>
<protein>
    <submittedName>
        <fullName evidence="8">Geranyl transferase</fullName>
    </submittedName>
</protein>
<dbReference type="NCBIfam" id="NF045485">
    <property type="entry name" value="FPPsyn"/>
    <property type="match status" value="1"/>
</dbReference>
<evidence type="ECO:0000313" key="8">
    <source>
        <dbReference type="EMBL" id="KEI70345.1"/>
    </source>
</evidence>
<dbReference type="AlphaFoldDB" id="A0A081K869"/>
<dbReference type="SFLD" id="SFLDS00005">
    <property type="entry name" value="Isoprenoid_Synthase_Type_I"/>
    <property type="match status" value="1"/>
</dbReference>
<dbReference type="GO" id="GO:0005737">
    <property type="term" value="C:cytoplasm"/>
    <property type="evidence" value="ECO:0007669"/>
    <property type="project" value="UniProtKB-ARBA"/>
</dbReference>
<keyword evidence="9" id="KW-1185">Reference proteome</keyword>
<keyword evidence="6" id="KW-0414">Isoprene biosynthesis</keyword>
<dbReference type="PANTHER" id="PTHR43281">
    <property type="entry name" value="FARNESYL DIPHOSPHATE SYNTHASE"/>
    <property type="match status" value="1"/>
</dbReference>
<name>A0A081K869_9GAMM</name>
<dbReference type="GO" id="GO:0016114">
    <property type="term" value="P:terpenoid biosynthetic process"/>
    <property type="evidence" value="ECO:0007669"/>
    <property type="project" value="UniProtKB-ARBA"/>
</dbReference>
<evidence type="ECO:0000256" key="7">
    <source>
        <dbReference type="RuleBase" id="RU004466"/>
    </source>
</evidence>
<dbReference type="eggNOG" id="COG0142">
    <property type="taxonomic scope" value="Bacteria"/>
</dbReference>
<dbReference type="Gene3D" id="1.10.600.10">
    <property type="entry name" value="Farnesyl Diphosphate Synthase"/>
    <property type="match status" value="1"/>
</dbReference>
<accession>A0A081K869</accession>
<dbReference type="GO" id="GO:0008654">
    <property type="term" value="P:phospholipid biosynthetic process"/>
    <property type="evidence" value="ECO:0007669"/>
    <property type="project" value="UniProtKB-ARBA"/>
</dbReference>
<keyword evidence="3 7" id="KW-0808">Transferase</keyword>
<dbReference type="STRING" id="305900.GV64_06035"/>
<dbReference type="PROSITE" id="PS00723">
    <property type="entry name" value="POLYPRENYL_SYNTHASE_1"/>
    <property type="match status" value="1"/>
</dbReference>
<dbReference type="Pfam" id="PF00348">
    <property type="entry name" value="polyprenyl_synt"/>
    <property type="match status" value="1"/>
</dbReference>
<dbReference type="Proteomes" id="UP000027997">
    <property type="component" value="Unassembled WGS sequence"/>
</dbReference>
<gene>
    <name evidence="8" type="ORF">GV64_06035</name>
</gene>
<reference evidence="8 9" key="1">
    <citation type="submission" date="2014-06" db="EMBL/GenBank/DDBJ databases">
        <title>Whole Genome Sequences of Three Symbiotic Endozoicomonas Bacteria.</title>
        <authorList>
            <person name="Neave M.J."/>
            <person name="Apprill A."/>
            <person name="Voolstra C.R."/>
        </authorList>
    </citation>
    <scope>NUCLEOTIDE SEQUENCE [LARGE SCALE GENOMIC DNA]</scope>
    <source>
        <strain evidence="8 9">DSM 22380</strain>
    </source>
</reference>
<sequence>MASSEPLSEFIEQCRIEVDHSLSAVLPEESNVSPRLLEAMRYSVFNGGKRIRPILAYAACHALGGSITQASPAACAVELIHAYSLVHDDLPAMDDDDLRRGKPTCHRAYDEATAILVGDTLQSLAFEVLGNARLCPESELTDGVRLQLVTALSQASGLTGMAGGQAMDQCATGSVLNQQQLELMHSHKTGALIRASVRMGALCASAVIEDELKSLDHYARAIGLAFQVRDDILDVVADTQTLGKNQGADIALDKPTYVSLMGLDQARAYAEELHHTAISALSGFDHTADYLRQIADYIVRRSY</sequence>
<proteinExistence type="inferred from homology"/>